<keyword evidence="9" id="KW-0547">Nucleotide-binding</keyword>
<comment type="similarity">
    <text evidence="3">Belongs to the etk/wzc family.</text>
</comment>
<protein>
    <recommendedName>
        <fullName evidence="4">non-specific protein-tyrosine kinase</fullName>
        <ecNumber evidence="4">2.7.10.2</ecNumber>
    </recommendedName>
</protein>
<dbReference type="InterPro" id="IPR050445">
    <property type="entry name" value="Bact_polysacc_biosynth/exp"/>
</dbReference>
<feature type="domain" description="AAA" evidence="20">
    <location>
        <begin position="590"/>
        <end position="700"/>
    </location>
</feature>
<feature type="coiled-coil region" evidence="16">
    <location>
        <begin position="280"/>
        <end position="307"/>
    </location>
</feature>
<keyword evidence="14" id="KW-0829">Tyrosine-protein kinase</keyword>
<dbReference type="GO" id="GO:0005886">
    <property type="term" value="C:plasma membrane"/>
    <property type="evidence" value="ECO:0007669"/>
    <property type="project" value="UniProtKB-SubCell"/>
</dbReference>
<dbReference type="PANTHER" id="PTHR32309:SF13">
    <property type="entry name" value="FERRIC ENTEROBACTIN TRANSPORT PROTEIN FEPE"/>
    <property type="match status" value="1"/>
</dbReference>
<dbReference type="CDD" id="cd05387">
    <property type="entry name" value="BY-kinase"/>
    <property type="match status" value="1"/>
</dbReference>
<feature type="domain" description="Polysaccharide chain length determinant N-terminal" evidence="19">
    <location>
        <begin position="31"/>
        <end position="116"/>
    </location>
</feature>
<dbReference type="EC" id="2.7.10.2" evidence="4"/>
<evidence type="ECO:0000256" key="12">
    <source>
        <dbReference type="ARBA" id="ARBA00022989"/>
    </source>
</evidence>
<proteinExistence type="inferred from homology"/>
<evidence type="ECO:0000256" key="7">
    <source>
        <dbReference type="ARBA" id="ARBA00022679"/>
    </source>
</evidence>
<dbReference type="InterPro" id="IPR027417">
    <property type="entry name" value="P-loop_NTPase"/>
</dbReference>
<evidence type="ECO:0000256" key="13">
    <source>
        <dbReference type="ARBA" id="ARBA00023136"/>
    </source>
</evidence>
<feature type="transmembrane region" description="Helical" evidence="18">
    <location>
        <begin position="461"/>
        <end position="480"/>
    </location>
</feature>
<evidence type="ECO:0000256" key="14">
    <source>
        <dbReference type="ARBA" id="ARBA00023137"/>
    </source>
</evidence>
<evidence type="ECO:0000256" key="17">
    <source>
        <dbReference type="SAM" id="MobiDB-lite"/>
    </source>
</evidence>
<evidence type="ECO:0000256" key="10">
    <source>
        <dbReference type="ARBA" id="ARBA00022777"/>
    </source>
</evidence>
<evidence type="ECO:0000256" key="5">
    <source>
        <dbReference type="ARBA" id="ARBA00022475"/>
    </source>
</evidence>
<keyword evidence="5" id="KW-1003">Cell membrane</keyword>
<comment type="subcellular location">
    <subcellularLocation>
        <location evidence="1">Cell inner membrane</location>
        <topology evidence="1">Multi-pass membrane protein</topology>
    </subcellularLocation>
</comment>
<evidence type="ECO:0000313" key="21">
    <source>
        <dbReference type="EMBL" id="TNM65328.1"/>
    </source>
</evidence>
<dbReference type="InterPro" id="IPR025669">
    <property type="entry name" value="AAA_dom"/>
</dbReference>
<evidence type="ECO:0000259" key="20">
    <source>
        <dbReference type="Pfam" id="PF13614"/>
    </source>
</evidence>
<organism evidence="21 22">
    <name type="scientific">Aliirhizobium smilacinae</name>
    <dbReference type="NCBI Taxonomy" id="1395944"/>
    <lineage>
        <taxon>Bacteria</taxon>
        <taxon>Pseudomonadati</taxon>
        <taxon>Pseudomonadota</taxon>
        <taxon>Alphaproteobacteria</taxon>
        <taxon>Hyphomicrobiales</taxon>
        <taxon>Rhizobiaceae</taxon>
        <taxon>Aliirhizobium</taxon>
    </lineage>
</organism>
<feature type="region of interest" description="Disordered" evidence="17">
    <location>
        <begin position="1"/>
        <end position="21"/>
    </location>
</feature>
<comment type="caution">
    <text evidence="21">The sequence shown here is derived from an EMBL/GenBank/DDBJ whole genome shotgun (WGS) entry which is preliminary data.</text>
</comment>
<reference evidence="21 22" key="1">
    <citation type="submission" date="2019-06" db="EMBL/GenBank/DDBJ databases">
        <title>The draft genome of Rhizobium smilacinae PTYR-5.</title>
        <authorList>
            <person name="Liu L."/>
            <person name="Li L."/>
            <person name="Zhang X."/>
        </authorList>
    </citation>
    <scope>NUCLEOTIDE SEQUENCE [LARGE SCALE GENOMIC DNA]</scope>
    <source>
        <strain evidence="21 22">PTYR-5</strain>
    </source>
</reference>
<keyword evidence="22" id="KW-1185">Reference proteome</keyword>
<sequence>MNILSQSHFETANGEAESGTGGFRRSLPDFDIIGALRRQMWVLIGAAGIGAILGLGYVMQATPIYSSSASILIDAKNVGMAATTALEGTLAFETGAVDSQLQIMQSDKLAASVAQRLGLQNNFAFLSPPPSLLGGIAQSFRGGISSVVRVISGAPAPTSIEQAPEALRLLVASNKLQGSLKVSRVGRAYVFALEYSDRDPILAQAITGQYVNAYLEDQLDSKFDSTRRATGWMEDRIRELRSRSLAADQAVQKYRADNNLVAASGRLIDEQSLTDATTQLATARLSLDNASARYQRLKEIVDKQDTTASITESAGNPNIAQLRGKYLDAAKLYSDMKARYGDNHSVAIKATKDMAEYERLIFEELKNQLPGYQSDVSIAQSRVNSIQQTITDLRARSVSNDSAMVKLRGLEQESESLKLLYSTFLQKSQEMQQQQSFPVTDSRIISDPSLPIVPSGPQKTAFLIGFIFIGAAFGAGIGGLREWRDRGVRTPAQVRDELGLEFLANIPILDQPRSRELNVASIRRGKDIKFGKPELSATINSDAGVLREVVDRPLSQFSEAIRALKIKIDLGLVGNKGMVVGLASMFPDEGKSTIAKNLASSLAFQGTRTILIDGDLRNPSLTRSLVGSPKRGLIDVINDRAELNEVLVLEEGSGLAFLPGATRAQQGNDLFSNPRTHQFIAKLRQRFDVVIIDFPPVAALTDAFAASGVVDGYVFVAHWGRTPRKSLQEFFDNNPRFSEKTLGLALNKVDMKRLERYGSALGSAHYGKYAEKYFPSK</sequence>
<evidence type="ECO:0000256" key="1">
    <source>
        <dbReference type="ARBA" id="ARBA00004429"/>
    </source>
</evidence>
<feature type="compositionally biased region" description="Polar residues" evidence="17">
    <location>
        <begin position="1"/>
        <end position="10"/>
    </location>
</feature>
<keyword evidence="10" id="KW-0418">Kinase</keyword>
<keyword evidence="12 18" id="KW-1133">Transmembrane helix</keyword>
<keyword evidence="13 18" id="KW-0472">Membrane</keyword>
<name>A0A5C4XPV0_9HYPH</name>
<dbReference type="RefSeq" id="WP_139672838.1">
    <property type="nucleotide sequence ID" value="NZ_VDMN01000001.1"/>
</dbReference>
<comment type="similarity">
    <text evidence="2">Belongs to the CpsD/CapB family.</text>
</comment>
<keyword evidence="6" id="KW-0997">Cell inner membrane</keyword>
<accession>A0A5C4XPV0</accession>
<dbReference type="EMBL" id="VDMN01000001">
    <property type="protein sequence ID" value="TNM65328.1"/>
    <property type="molecule type" value="Genomic_DNA"/>
</dbReference>
<keyword evidence="11" id="KW-0067">ATP-binding</keyword>
<dbReference type="Pfam" id="PF02706">
    <property type="entry name" value="Wzz"/>
    <property type="match status" value="1"/>
</dbReference>
<dbReference type="Gene3D" id="3.40.50.300">
    <property type="entry name" value="P-loop containing nucleotide triphosphate hydrolases"/>
    <property type="match status" value="1"/>
</dbReference>
<evidence type="ECO:0000256" key="18">
    <source>
        <dbReference type="SAM" id="Phobius"/>
    </source>
</evidence>
<dbReference type="OrthoDB" id="230260at2"/>
<dbReference type="PANTHER" id="PTHR32309">
    <property type="entry name" value="TYROSINE-PROTEIN KINASE"/>
    <property type="match status" value="1"/>
</dbReference>
<dbReference type="Pfam" id="PF13614">
    <property type="entry name" value="AAA_31"/>
    <property type="match status" value="1"/>
</dbReference>
<dbReference type="SUPFAM" id="SSF52540">
    <property type="entry name" value="P-loop containing nucleoside triphosphate hydrolases"/>
    <property type="match status" value="1"/>
</dbReference>
<evidence type="ECO:0000256" key="6">
    <source>
        <dbReference type="ARBA" id="ARBA00022519"/>
    </source>
</evidence>
<evidence type="ECO:0000313" key="22">
    <source>
        <dbReference type="Proteomes" id="UP000311605"/>
    </source>
</evidence>
<evidence type="ECO:0000256" key="2">
    <source>
        <dbReference type="ARBA" id="ARBA00007316"/>
    </source>
</evidence>
<keyword evidence="8 18" id="KW-0812">Transmembrane</keyword>
<evidence type="ECO:0000256" key="9">
    <source>
        <dbReference type="ARBA" id="ARBA00022741"/>
    </source>
</evidence>
<evidence type="ECO:0000256" key="8">
    <source>
        <dbReference type="ARBA" id="ARBA00022692"/>
    </source>
</evidence>
<dbReference type="AlphaFoldDB" id="A0A5C4XPV0"/>
<evidence type="ECO:0000256" key="3">
    <source>
        <dbReference type="ARBA" id="ARBA00008883"/>
    </source>
</evidence>
<gene>
    <name evidence="21" type="ORF">FHP24_03365</name>
</gene>
<evidence type="ECO:0000259" key="19">
    <source>
        <dbReference type="Pfam" id="PF02706"/>
    </source>
</evidence>
<evidence type="ECO:0000256" key="4">
    <source>
        <dbReference type="ARBA" id="ARBA00011903"/>
    </source>
</evidence>
<evidence type="ECO:0000256" key="16">
    <source>
        <dbReference type="SAM" id="Coils"/>
    </source>
</evidence>
<dbReference type="Proteomes" id="UP000311605">
    <property type="component" value="Unassembled WGS sequence"/>
</dbReference>
<evidence type="ECO:0000256" key="11">
    <source>
        <dbReference type="ARBA" id="ARBA00022840"/>
    </source>
</evidence>
<evidence type="ECO:0000256" key="15">
    <source>
        <dbReference type="ARBA" id="ARBA00051245"/>
    </source>
</evidence>
<keyword evidence="16" id="KW-0175">Coiled coil</keyword>
<dbReference type="InterPro" id="IPR003856">
    <property type="entry name" value="LPS_length_determ_N"/>
</dbReference>
<feature type="transmembrane region" description="Helical" evidence="18">
    <location>
        <begin position="40"/>
        <end position="59"/>
    </location>
</feature>
<dbReference type="GO" id="GO:0004713">
    <property type="term" value="F:protein tyrosine kinase activity"/>
    <property type="evidence" value="ECO:0007669"/>
    <property type="project" value="TreeGrafter"/>
</dbReference>
<keyword evidence="7" id="KW-0808">Transferase</keyword>
<dbReference type="InterPro" id="IPR005702">
    <property type="entry name" value="Wzc-like_C"/>
</dbReference>
<comment type="catalytic activity">
    <reaction evidence="15">
        <text>L-tyrosyl-[protein] + ATP = O-phospho-L-tyrosyl-[protein] + ADP + H(+)</text>
        <dbReference type="Rhea" id="RHEA:10596"/>
        <dbReference type="Rhea" id="RHEA-COMP:10136"/>
        <dbReference type="Rhea" id="RHEA-COMP:20101"/>
        <dbReference type="ChEBI" id="CHEBI:15378"/>
        <dbReference type="ChEBI" id="CHEBI:30616"/>
        <dbReference type="ChEBI" id="CHEBI:46858"/>
        <dbReference type="ChEBI" id="CHEBI:61978"/>
        <dbReference type="ChEBI" id="CHEBI:456216"/>
        <dbReference type="EC" id="2.7.10.2"/>
    </reaction>
</comment>